<dbReference type="OrthoDB" id="9807115at2"/>
<feature type="transmembrane region" description="Helical" evidence="9">
    <location>
        <begin position="206"/>
        <end position="227"/>
    </location>
</feature>
<dbReference type="GO" id="GO:0005886">
    <property type="term" value="C:plasma membrane"/>
    <property type="evidence" value="ECO:0007669"/>
    <property type="project" value="UniProtKB-SubCell"/>
</dbReference>
<keyword evidence="7 9" id="KW-0472">Membrane</keyword>
<organism evidence="10 11">
    <name type="scientific">Candidatus Sulfobium mesophilum</name>
    <dbReference type="NCBI Taxonomy" id="2016548"/>
    <lineage>
        <taxon>Bacteria</taxon>
        <taxon>Pseudomonadati</taxon>
        <taxon>Nitrospirota</taxon>
        <taxon>Nitrospiria</taxon>
        <taxon>Nitrospirales</taxon>
        <taxon>Nitrospiraceae</taxon>
        <taxon>Candidatus Sulfobium</taxon>
    </lineage>
</organism>
<keyword evidence="4 9" id="KW-0812">Transmembrane</keyword>
<feature type="transmembrane region" description="Helical" evidence="9">
    <location>
        <begin position="284"/>
        <end position="302"/>
    </location>
</feature>
<gene>
    <name evidence="10" type="ORF">NBG4_50021</name>
</gene>
<evidence type="ECO:0000313" key="10">
    <source>
        <dbReference type="EMBL" id="SPQ01289.1"/>
    </source>
</evidence>
<feature type="transmembrane region" description="Helical" evidence="9">
    <location>
        <begin position="104"/>
        <end position="123"/>
    </location>
</feature>
<dbReference type="Pfam" id="PF02653">
    <property type="entry name" value="BPD_transp_2"/>
    <property type="match status" value="1"/>
</dbReference>
<evidence type="ECO:0000256" key="5">
    <source>
        <dbReference type="ARBA" id="ARBA00022970"/>
    </source>
</evidence>
<dbReference type="EMBL" id="OUUY01000097">
    <property type="protein sequence ID" value="SPQ01289.1"/>
    <property type="molecule type" value="Genomic_DNA"/>
</dbReference>
<comment type="subcellular location">
    <subcellularLocation>
        <location evidence="1">Cell membrane</location>
        <topology evidence="1">Multi-pass membrane protein</topology>
    </subcellularLocation>
</comment>
<keyword evidence="6 9" id="KW-1133">Transmembrane helix</keyword>
<evidence type="ECO:0000313" key="11">
    <source>
        <dbReference type="Proteomes" id="UP000245125"/>
    </source>
</evidence>
<dbReference type="PANTHER" id="PTHR11795:SF445">
    <property type="entry name" value="AMINO ACID ABC TRANSPORTER PERMEASE PROTEIN"/>
    <property type="match status" value="1"/>
</dbReference>
<keyword evidence="5" id="KW-0029">Amino-acid transport</keyword>
<dbReference type="InterPro" id="IPR001851">
    <property type="entry name" value="ABC_transp_permease"/>
</dbReference>
<evidence type="ECO:0000256" key="2">
    <source>
        <dbReference type="ARBA" id="ARBA00022448"/>
    </source>
</evidence>
<evidence type="ECO:0000256" key="7">
    <source>
        <dbReference type="ARBA" id="ARBA00023136"/>
    </source>
</evidence>
<feature type="transmembrane region" description="Helical" evidence="9">
    <location>
        <begin position="155"/>
        <end position="175"/>
    </location>
</feature>
<keyword evidence="2" id="KW-0813">Transport</keyword>
<evidence type="ECO:0000256" key="6">
    <source>
        <dbReference type="ARBA" id="ARBA00022989"/>
    </source>
</evidence>
<dbReference type="Proteomes" id="UP000245125">
    <property type="component" value="Unassembled WGS sequence"/>
</dbReference>
<comment type="similarity">
    <text evidence="8">Belongs to the binding-protein-dependent transport system permease family. LivHM subfamily.</text>
</comment>
<dbReference type="GO" id="GO:0006865">
    <property type="term" value="P:amino acid transport"/>
    <property type="evidence" value="ECO:0007669"/>
    <property type="project" value="UniProtKB-KW"/>
</dbReference>
<feature type="transmembrane region" description="Helical" evidence="9">
    <location>
        <begin position="70"/>
        <end position="92"/>
    </location>
</feature>
<keyword evidence="11" id="KW-1185">Reference proteome</keyword>
<dbReference type="Gene3D" id="1.10.3470.10">
    <property type="entry name" value="ABC transporter involved in vitamin B12 uptake, BtuC"/>
    <property type="match status" value="1"/>
</dbReference>
<keyword evidence="3" id="KW-1003">Cell membrane</keyword>
<proteinExistence type="inferred from homology"/>
<name>A0A2U3QIU4_9BACT</name>
<evidence type="ECO:0000256" key="4">
    <source>
        <dbReference type="ARBA" id="ARBA00022692"/>
    </source>
</evidence>
<dbReference type="GO" id="GO:0022857">
    <property type="term" value="F:transmembrane transporter activity"/>
    <property type="evidence" value="ECO:0007669"/>
    <property type="project" value="InterPro"/>
</dbReference>
<evidence type="ECO:0000256" key="1">
    <source>
        <dbReference type="ARBA" id="ARBA00004651"/>
    </source>
</evidence>
<sequence length="309" mass="33401">MTSSQIEVLLQTLISGLLLGGLYALIGIGMTLIMGVMKIINLAHGELMMVGMYVAFVLFSSFHVDPYLSVFVAVPVLFILGVLLQKFLINPVLKVEAIIPENQVILTVGIGMVLANVATIIFTSDYKSTPVEYATKAWYLSDIWKETPIELSLSMPWSVSFLLAIIITVLLWFFLTKTDMGKSIRATAQDKDAALLMGVNVERLRVFTFGLGSALVGAAGCLLLPIYYLYPDLGGQFTLIAFVITILGGLGSTVGAIIGGIILGIFESLTSTYVGMGWAPVGRFVIFVAALIFFPGGIVAILKRKRFGK</sequence>
<dbReference type="CDD" id="cd06582">
    <property type="entry name" value="TM_PBP1_LivH_like"/>
    <property type="match status" value="1"/>
</dbReference>
<dbReference type="InterPro" id="IPR037294">
    <property type="entry name" value="ABC_BtuC-like"/>
</dbReference>
<evidence type="ECO:0000256" key="9">
    <source>
        <dbReference type="SAM" id="Phobius"/>
    </source>
</evidence>
<dbReference type="PANTHER" id="PTHR11795">
    <property type="entry name" value="BRANCHED-CHAIN AMINO ACID TRANSPORT SYSTEM PERMEASE PROTEIN LIVH"/>
    <property type="match status" value="1"/>
</dbReference>
<evidence type="ECO:0000256" key="3">
    <source>
        <dbReference type="ARBA" id="ARBA00022475"/>
    </source>
</evidence>
<feature type="transmembrane region" description="Helical" evidence="9">
    <location>
        <begin position="12"/>
        <end position="35"/>
    </location>
</feature>
<dbReference type="AlphaFoldDB" id="A0A2U3QIU4"/>
<reference evidence="11" key="1">
    <citation type="submission" date="2018-03" db="EMBL/GenBank/DDBJ databases">
        <authorList>
            <person name="Zecchin S."/>
        </authorList>
    </citation>
    <scope>NUCLEOTIDE SEQUENCE [LARGE SCALE GENOMIC DNA]</scope>
</reference>
<dbReference type="InterPro" id="IPR052157">
    <property type="entry name" value="BCAA_transport_permease"/>
</dbReference>
<accession>A0A2U3QIU4</accession>
<evidence type="ECO:0000256" key="8">
    <source>
        <dbReference type="ARBA" id="ARBA00037998"/>
    </source>
</evidence>
<protein>
    <submittedName>
        <fullName evidence="10">Inner-membrane translocator</fullName>
    </submittedName>
</protein>
<feature type="transmembrane region" description="Helical" evidence="9">
    <location>
        <begin position="47"/>
        <end position="64"/>
    </location>
</feature>